<name>A0ABX0GVM5_9ACTN</name>
<keyword evidence="5" id="KW-0862">Zinc</keyword>
<organism evidence="8 9">
    <name type="scientific">Motilibacter deserti</name>
    <dbReference type="NCBI Taxonomy" id="2714956"/>
    <lineage>
        <taxon>Bacteria</taxon>
        <taxon>Bacillati</taxon>
        <taxon>Actinomycetota</taxon>
        <taxon>Actinomycetes</taxon>
        <taxon>Motilibacterales</taxon>
        <taxon>Motilibacteraceae</taxon>
        <taxon>Motilibacter</taxon>
    </lineage>
</organism>
<evidence type="ECO:0000256" key="3">
    <source>
        <dbReference type="ARBA" id="ARBA00022723"/>
    </source>
</evidence>
<dbReference type="CDD" id="cd05675">
    <property type="entry name" value="M20_yscS_like"/>
    <property type="match status" value="1"/>
</dbReference>
<comment type="cofactor">
    <cofactor evidence="1">
        <name>Zn(2+)</name>
        <dbReference type="ChEBI" id="CHEBI:29105"/>
    </cofactor>
</comment>
<dbReference type="RefSeq" id="WP_166281544.1">
    <property type="nucleotide sequence ID" value="NZ_JAANNP010000004.1"/>
</dbReference>
<dbReference type="NCBIfam" id="NF005913">
    <property type="entry name" value="PRK07906.1"/>
    <property type="match status" value="1"/>
</dbReference>
<dbReference type="PANTHER" id="PTHR43808:SF8">
    <property type="entry name" value="PEPTIDASE M20 DIMERISATION DOMAIN-CONTAINING PROTEIN"/>
    <property type="match status" value="1"/>
</dbReference>
<accession>A0ABX0GVM5</accession>
<evidence type="ECO:0000256" key="2">
    <source>
        <dbReference type="ARBA" id="ARBA00006247"/>
    </source>
</evidence>
<dbReference type="InterPro" id="IPR002933">
    <property type="entry name" value="Peptidase_M20"/>
</dbReference>
<dbReference type="Pfam" id="PF01546">
    <property type="entry name" value="Peptidase_M20"/>
    <property type="match status" value="1"/>
</dbReference>
<comment type="caution">
    <text evidence="8">The sequence shown here is derived from an EMBL/GenBank/DDBJ whole genome shotgun (WGS) entry which is preliminary data.</text>
</comment>
<dbReference type="InterPro" id="IPR050072">
    <property type="entry name" value="Peptidase_M20A"/>
</dbReference>
<protein>
    <submittedName>
        <fullName evidence="8">M20/M25/M40 family metallo-hydrolase</fullName>
    </submittedName>
</protein>
<dbReference type="Gene3D" id="3.30.70.360">
    <property type="match status" value="1"/>
</dbReference>
<dbReference type="Proteomes" id="UP000800981">
    <property type="component" value="Unassembled WGS sequence"/>
</dbReference>
<feature type="domain" description="Peptidase M20 dimerisation" evidence="7">
    <location>
        <begin position="222"/>
        <end position="348"/>
    </location>
</feature>
<evidence type="ECO:0000256" key="1">
    <source>
        <dbReference type="ARBA" id="ARBA00001947"/>
    </source>
</evidence>
<dbReference type="Gene3D" id="1.10.150.900">
    <property type="match status" value="1"/>
</dbReference>
<proteinExistence type="inferred from homology"/>
<dbReference type="InterPro" id="IPR011650">
    <property type="entry name" value="Peptidase_M20_dimer"/>
</dbReference>
<evidence type="ECO:0000256" key="6">
    <source>
        <dbReference type="SAM" id="MobiDB-lite"/>
    </source>
</evidence>
<dbReference type="PANTHER" id="PTHR43808">
    <property type="entry name" value="ACETYLORNITHINE DEACETYLASE"/>
    <property type="match status" value="1"/>
</dbReference>
<evidence type="ECO:0000313" key="8">
    <source>
        <dbReference type="EMBL" id="NHC14196.1"/>
    </source>
</evidence>
<dbReference type="SUPFAM" id="SSF53187">
    <property type="entry name" value="Zn-dependent exopeptidases"/>
    <property type="match status" value="1"/>
</dbReference>
<comment type="similarity">
    <text evidence="2">Belongs to the peptidase M20A family.</text>
</comment>
<keyword evidence="3" id="KW-0479">Metal-binding</keyword>
<sequence>MPRQRRSGRVGPLERAPGGQDDAVTDTPAASSAEDEVVSLCSELISIDTSNYGDGSGPGERVAAERVAELLAEVGLEPQVFESDKGRASVVARVEGSDPSRTDALLVHGHLDVVPARPEDWTVHPFAGEVRDGCVWGRGAVDMKDMDAMVLATVRARLREGRRPARPLVLAFLADEEAGGAKGAHFLADNHRDLFEGCTEAISEVGGFSTTVRDRRFYLLETAEKGLAWMRLKATGTAGHGSMVHPDNAVTELCAAVARLGEHQWPVRMTDTVRTFLEAVSEETGIELDPQDPSALLQELGAIARIVGATLRNTTNPSVLRAGYKANVVPQEATAEVDGRFLPGYEDEFFATVDELLGPKISREMITHDIAVETPHGGPLWERMEAALLAEDPGARVVPYALSGGTDSKSFTPLGITGYGFAPLRLPAGLDFSGMFHGIDERVPVDALQFGVRVLDRFFDSL</sequence>
<evidence type="ECO:0000259" key="7">
    <source>
        <dbReference type="Pfam" id="PF07687"/>
    </source>
</evidence>
<evidence type="ECO:0000256" key="5">
    <source>
        <dbReference type="ARBA" id="ARBA00022833"/>
    </source>
</evidence>
<feature type="region of interest" description="Disordered" evidence="6">
    <location>
        <begin position="1"/>
        <end position="34"/>
    </location>
</feature>
<evidence type="ECO:0000313" key="9">
    <source>
        <dbReference type="Proteomes" id="UP000800981"/>
    </source>
</evidence>
<keyword evidence="4" id="KW-0378">Hydrolase</keyword>
<dbReference type="PROSITE" id="PS00758">
    <property type="entry name" value="ARGE_DAPE_CPG2_1"/>
    <property type="match status" value="1"/>
</dbReference>
<evidence type="ECO:0000256" key="4">
    <source>
        <dbReference type="ARBA" id="ARBA00022801"/>
    </source>
</evidence>
<dbReference type="EMBL" id="JAANNP010000004">
    <property type="protein sequence ID" value="NHC14196.1"/>
    <property type="molecule type" value="Genomic_DNA"/>
</dbReference>
<dbReference type="Pfam" id="PF07687">
    <property type="entry name" value="M20_dimer"/>
    <property type="match status" value="1"/>
</dbReference>
<reference evidence="8 9" key="1">
    <citation type="submission" date="2020-03" db="EMBL/GenBank/DDBJ databases">
        <title>Two novel Motilibacter sp.</title>
        <authorList>
            <person name="Liu S."/>
        </authorList>
    </citation>
    <scope>NUCLEOTIDE SEQUENCE [LARGE SCALE GENOMIC DNA]</scope>
    <source>
        <strain evidence="8 9">E257</strain>
    </source>
</reference>
<dbReference type="InterPro" id="IPR001261">
    <property type="entry name" value="ArgE/DapE_CS"/>
</dbReference>
<dbReference type="SUPFAM" id="SSF55031">
    <property type="entry name" value="Bacterial exopeptidase dimerisation domain"/>
    <property type="match status" value="1"/>
</dbReference>
<gene>
    <name evidence="8" type="ORF">G9H71_10430</name>
</gene>
<dbReference type="Gene3D" id="3.40.630.10">
    <property type="entry name" value="Zn peptidases"/>
    <property type="match status" value="1"/>
</dbReference>
<dbReference type="InterPro" id="IPR036264">
    <property type="entry name" value="Bact_exopeptidase_dim_dom"/>
</dbReference>
<keyword evidence="9" id="KW-1185">Reference proteome</keyword>